<feature type="compositionally biased region" description="Basic and acidic residues" evidence="1">
    <location>
        <begin position="11"/>
        <end position="23"/>
    </location>
</feature>
<feature type="region of interest" description="Disordered" evidence="1">
    <location>
        <begin position="1"/>
        <end position="23"/>
    </location>
</feature>
<comment type="caution">
    <text evidence="2">The sequence shown here is derived from an EMBL/GenBank/DDBJ whole genome shotgun (WGS) entry which is preliminary data.</text>
</comment>
<evidence type="ECO:0000313" key="2">
    <source>
        <dbReference type="EMBL" id="GER41369.1"/>
    </source>
</evidence>
<accession>A0A5A7Q7Y7</accession>
<proteinExistence type="predicted"/>
<name>A0A5A7Q7Y7_STRAF</name>
<gene>
    <name evidence="2" type="ORF">STAS_18081</name>
</gene>
<dbReference type="AlphaFoldDB" id="A0A5A7Q7Y7"/>
<reference evidence="3" key="1">
    <citation type="journal article" date="2019" name="Curr. Biol.">
        <title>Genome Sequence of Striga asiatica Provides Insight into the Evolution of Plant Parasitism.</title>
        <authorList>
            <person name="Yoshida S."/>
            <person name="Kim S."/>
            <person name="Wafula E.K."/>
            <person name="Tanskanen J."/>
            <person name="Kim Y.M."/>
            <person name="Honaas L."/>
            <person name="Yang Z."/>
            <person name="Spallek T."/>
            <person name="Conn C.E."/>
            <person name="Ichihashi Y."/>
            <person name="Cheong K."/>
            <person name="Cui S."/>
            <person name="Der J.P."/>
            <person name="Gundlach H."/>
            <person name="Jiao Y."/>
            <person name="Hori C."/>
            <person name="Ishida J.K."/>
            <person name="Kasahara H."/>
            <person name="Kiba T."/>
            <person name="Kim M.S."/>
            <person name="Koo N."/>
            <person name="Laohavisit A."/>
            <person name="Lee Y.H."/>
            <person name="Lumba S."/>
            <person name="McCourt P."/>
            <person name="Mortimer J.C."/>
            <person name="Mutuku J.M."/>
            <person name="Nomura T."/>
            <person name="Sasaki-Sekimoto Y."/>
            <person name="Seto Y."/>
            <person name="Wang Y."/>
            <person name="Wakatake T."/>
            <person name="Sakakibara H."/>
            <person name="Demura T."/>
            <person name="Yamaguchi S."/>
            <person name="Yoneyama K."/>
            <person name="Manabe R.I."/>
            <person name="Nelson D.C."/>
            <person name="Schulman A.H."/>
            <person name="Timko M.P."/>
            <person name="dePamphilis C.W."/>
            <person name="Choi D."/>
            <person name="Shirasu K."/>
        </authorList>
    </citation>
    <scope>NUCLEOTIDE SEQUENCE [LARGE SCALE GENOMIC DNA]</scope>
    <source>
        <strain evidence="3">cv. UVA1</strain>
    </source>
</reference>
<organism evidence="2 3">
    <name type="scientific">Striga asiatica</name>
    <name type="common">Asiatic witchweed</name>
    <name type="synonym">Buchnera asiatica</name>
    <dbReference type="NCBI Taxonomy" id="4170"/>
    <lineage>
        <taxon>Eukaryota</taxon>
        <taxon>Viridiplantae</taxon>
        <taxon>Streptophyta</taxon>
        <taxon>Embryophyta</taxon>
        <taxon>Tracheophyta</taxon>
        <taxon>Spermatophyta</taxon>
        <taxon>Magnoliopsida</taxon>
        <taxon>eudicotyledons</taxon>
        <taxon>Gunneridae</taxon>
        <taxon>Pentapetalae</taxon>
        <taxon>asterids</taxon>
        <taxon>lamiids</taxon>
        <taxon>Lamiales</taxon>
        <taxon>Orobanchaceae</taxon>
        <taxon>Buchnereae</taxon>
        <taxon>Striga</taxon>
    </lineage>
</organism>
<protein>
    <submittedName>
        <fullName evidence="2">FAR1-related protein</fullName>
    </submittedName>
</protein>
<evidence type="ECO:0000256" key="1">
    <source>
        <dbReference type="SAM" id="MobiDB-lite"/>
    </source>
</evidence>
<sequence>MSIQKFVAHSKTGDVNDEDTSRSFDDQINTSLADGCEACNDYIPQVALASIPHENQSFRTLDEVKDFYIAYSKESGFSVREKMTEKTTSKKSYGKCSSAIRKGRRI</sequence>
<keyword evidence="3" id="KW-1185">Reference proteome</keyword>
<evidence type="ECO:0000313" key="3">
    <source>
        <dbReference type="Proteomes" id="UP000325081"/>
    </source>
</evidence>
<dbReference type="Proteomes" id="UP000325081">
    <property type="component" value="Unassembled WGS sequence"/>
</dbReference>
<dbReference type="EMBL" id="BKCP01006072">
    <property type="protein sequence ID" value="GER41369.1"/>
    <property type="molecule type" value="Genomic_DNA"/>
</dbReference>